<dbReference type="PANTHER" id="PTHR38454:SF1">
    <property type="entry name" value="INTEGRAL MEMBRANE PROTEIN"/>
    <property type="match status" value="1"/>
</dbReference>
<keyword evidence="2" id="KW-0812">Transmembrane</keyword>
<feature type="transmembrane region" description="Helical" evidence="2">
    <location>
        <begin position="185"/>
        <end position="204"/>
    </location>
</feature>
<feature type="transmembrane region" description="Helical" evidence="2">
    <location>
        <begin position="461"/>
        <end position="481"/>
    </location>
</feature>
<feature type="transmembrane region" description="Helical" evidence="2">
    <location>
        <begin position="256"/>
        <end position="278"/>
    </location>
</feature>
<accession>A0A2X0JYK5</accession>
<keyword evidence="2" id="KW-1133">Transmembrane helix</keyword>
<keyword evidence="2" id="KW-0472">Membrane</keyword>
<dbReference type="Proteomes" id="UP000248889">
    <property type="component" value="Unassembled WGS sequence"/>
</dbReference>
<keyword evidence="4" id="KW-1185">Reference proteome</keyword>
<feature type="transmembrane region" description="Helical" evidence="2">
    <location>
        <begin position="313"/>
        <end position="330"/>
    </location>
</feature>
<feature type="transmembrane region" description="Helical" evidence="2">
    <location>
        <begin position="224"/>
        <end position="244"/>
    </location>
</feature>
<feature type="transmembrane region" description="Helical" evidence="2">
    <location>
        <begin position="159"/>
        <end position="178"/>
    </location>
</feature>
<evidence type="ECO:0000256" key="2">
    <source>
        <dbReference type="SAM" id="Phobius"/>
    </source>
</evidence>
<feature type="transmembrane region" description="Helical" evidence="2">
    <location>
        <begin position="133"/>
        <end position="153"/>
    </location>
</feature>
<feature type="transmembrane region" description="Helical" evidence="2">
    <location>
        <begin position="342"/>
        <end position="363"/>
    </location>
</feature>
<gene>
    <name evidence="3" type="ORF">DN069_29510</name>
</gene>
<proteinExistence type="predicted"/>
<organism evidence="3 4">
    <name type="scientific">Streptacidiphilus pinicola</name>
    <dbReference type="NCBI Taxonomy" id="2219663"/>
    <lineage>
        <taxon>Bacteria</taxon>
        <taxon>Bacillati</taxon>
        <taxon>Actinomycetota</taxon>
        <taxon>Actinomycetes</taxon>
        <taxon>Kitasatosporales</taxon>
        <taxon>Streptomycetaceae</taxon>
        <taxon>Streptacidiphilus</taxon>
    </lineage>
</organism>
<feature type="transmembrane region" description="Helical" evidence="2">
    <location>
        <begin position="34"/>
        <end position="54"/>
    </location>
</feature>
<name>A0A2X0JYK5_9ACTN</name>
<feature type="transmembrane region" description="Helical" evidence="2">
    <location>
        <begin position="375"/>
        <end position="393"/>
    </location>
</feature>
<dbReference type="AlphaFoldDB" id="A0A2X0JYK5"/>
<feature type="transmembrane region" description="Helical" evidence="2">
    <location>
        <begin position="431"/>
        <end position="449"/>
    </location>
</feature>
<evidence type="ECO:0000256" key="1">
    <source>
        <dbReference type="SAM" id="MobiDB-lite"/>
    </source>
</evidence>
<dbReference type="Pfam" id="PF09586">
    <property type="entry name" value="YfhO"/>
    <property type="match status" value="1"/>
</dbReference>
<evidence type="ECO:0000313" key="4">
    <source>
        <dbReference type="Proteomes" id="UP000248889"/>
    </source>
</evidence>
<evidence type="ECO:0000313" key="3">
    <source>
        <dbReference type="EMBL" id="RAG82035.1"/>
    </source>
</evidence>
<sequence>MSATADSTTEASGITGAPDAATSPVPTLRPRTELLAGLLAAVLAMLAYCVAMAARGTYPFGSRGRAINDLGNQFVPFHAHLWDLAHGAAPGDLFYNWNSAFGVPFLGDAFTYLANPFSWLTVVFPRDMVDLPVFLTTLLSIGLGTGLMTHYLGRLRPGSPWLRALLAVGFGLCAWAVNDASPDPMWCWGLVSVPLIGIAADWALQGRRWVLGSLAVALCWFGNFYTAAMATLAIGLVTLVRVFLRDEDRRAKLLGLARAAGMVVVGVALAAPVLLVSLNASKSAAPMPDTTLKMTSIVDQVAMLLPASRYSTSVPNIAVGMLGLILLLTFPFVRRVPVRERVAWLVMLAVTWASMMLPATLILWQGGAKPNGSPFRDVFVFSAMTIMVAWLALSRRPQPRELLGGTGLLLVVVLCAAFGPVSQHHGSQEYVWITLALCGALTLGGLLALNFTRGKTGPTRAVGAVLAFSVLACGTLSVYAIDTLRDRDRPFFTPHATVNSQTKAARAALAATNDFPVSRTDPGPHLFVNNDSELLNGQGADYYSSYTPQQTAEALGALGFPYTMAGRHVFSPSDPASRAIFGITSYLETDKTNPNGFVQRHQAASPLLTVHGAAPAGKAAVNPFAKMNDLLGADVWTVPTLTQTRGPAATQHADGSITVPAHAKGSAFPTFTATGCTVGAPVYVNTAFAAGTLQVNGQTADLAGTYPMTKAGLRQVGTVGADGKISLALGSFKEQKLPAGVLGCLDTGRLDGAVAAQKAAAPTDLKVGGHGFSATLPSGSTGYAVMATTVRDGWSCTVDGRSVKPVDYDGLFGIPLGAHGAKNLSCSYTPPGLKSGLAGTGVGLLGLLSLPGYAWLRRRSTLPRARA</sequence>
<dbReference type="PANTHER" id="PTHR38454">
    <property type="entry name" value="INTEGRAL MEMBRANE PROTEIN-RELATED"/>
    <property type="match status" value="1"/>
</dbReference>
<feature type="compositionally biased region" description="Polar residues" evidence="1">
    <location>
        <begin position="1"/>
        <end position="12"/>
    </location>
</feature>
<dbReference type="EMBL" id="QKYN01000127">
    <property type="protein sequence ID" value="RAG82035.1"/>
    <property type="molecule type" value="Genomic_DNA"/>
</dbReference>
<dbReference type="InterPro" id="IPR018580">
    <property type="entry name" value="Uncharacterised_YfhO"/>
</dbReference>
<reference evidence="3 4" key="1">
    <citation type="submission" date="2018-06" db="EMBL/GenBank/DDBJ databases">
        <title>Streptacidiphilus pinicola sp. nov., isolated from pine grove soil.</title>
        <authorList>
            <person name="Roh S.G."/>
            <person name="Park S."/>
            <person name="Kim M.-K."/>
            <person name="Yun B.-R."/>
            <person name="Park J."/>
            <person name="Kim M.J."/>
            <person name="Kim Y.S."/>
            <person name="Kim S.B."/>
        </authorList>
    </citation>
    <scope>NUCLEOTIDE SEQUENCE [LARGE SCALE GENOMIC DNA]</scope>
    <source>
        <strain evidence="3 4">MMS16-CNU450</strain>
    </source>
</reference>
<dbReference type="RefSeq" id="WP_111506129.1">
    <property type="nucleotide sequence ID" value="NZ_QKYN01000127.1"/>
</dbReference>
<feature type="transmembrane region" description="Helical" evidence="2">
    <location>
        <begin position="402"/>
        <end position="419"/>
    </location>
</feature>
<feature type="transmembrane region" description="Helical" evidence="2">
    <location>
        <begin position="836"/>
        <end position="856"/>
    </location>
</feature>
<protein>
    <recommendedName>
        <fullName evidence="5">YfhO family protein</fullName>
    </recommendedName>
</protein>
<evidence type="ECO:0008006" key="5">
    <source>
        <dbReference type="Google" id="ProtNLM"/>
    </source>
</evidence>
<comment type="caution">
    <text evidence="3">The sequence shown here is derived from an EMBL/GenBank/DDBJ whole genome shotgun (WGS) entry which is preliminary data.</text>
</comment>
<feature type="region of interest" description="Disordered" evidence="1">
    <location>
        <begin position="1"/>
        <end position="25"/>
    </location>
</feature>
<dbReference type="OrthoDB" id="9815466at2"/>